<dbReference type="Pfam" id="PF00656">
    <property type="entry name" value="Peptidase_C14"/>
    <property type="match status" value="1"/>
</dbReference>
<dbReference type="GO" id="GO:0004197">
    <property type="term" value="F:cysteine-type endopeptidase activity"/>
    <property type="evidence" value="ECO:0007669"/>
    <property type="project" value="InterPro"/>
</dbReference>
<dbReference type="GO" id="GO:0005737">
    <property type="term" value="C:cytoplasm"/>
    <property type="evidence" value="ECO:0007669"/>
    <property type="project" value="TreeGrafter"/>
</dbReference>
<dbReference type="InterPro" id="IPR025493">
    <property type="entry name" value="DUF4384"/>
</dbReference>
<feature type="domain" description="DUF4384" evidence="2">
    <location>
        <begin position="583"/>
        <end position="672"/>
    </location>
</feature>
<dbReference type="SUPFAM" id="SSF52129">
    <property type="entry name" value="Caspase-like"/>
    <property type="match status" value="1"/>
</dbReference>
<dbReference type="PROSITE" id="PS51318">
    <property type="entry name" value="TAT"/>
    <property type="match status" value="1"/>
</dbReference>
<sequence>MSSLKRRQFLRFTSSVLATLGLSQLDIQQQSLSYGKVLAQSTSRKLALLVGINKYPQNQRGFSDLQGCVNDVELQQQLLIHRFGFNPKDIKILTDAQANRNGILTAFQEHLINQAKPGDVVVFHFSGHGSRVVDPEPITADGLNSTLVPVDESPLYQQGIVNDIMGKTLFLLMSALARKTDQVTVVLDSCFSGGGTRGNIRVRSLPGGRKWNAGQEELQEQQKWLTELQLSPQELLEARRQGIATGVAIASAKPHQYALDYHFSGFYAGAFTYLLTQNLWQQTGAIRRVIERVNGNIKLISTKQIPQLEAQPNSGNQEKPMYFLEQEIIPAEAVISELNGNRAQLWLGGIPLDSIEAFGQGASFVILSASEGESTKVDLVSRNGLIGEALVTGEARQGDLLQELSRAIPSDWRLNIGLDPSLGKEVTQAKQAIQKLERLEAIVAQSGSQPYSQEVHYILSRMTAAYRQQIPTASQEIIPVGSIGLFSPALELIPQSFKQAVETVPEAISRLSIKFKSLLAARIIKMTLNAQSSRLNLKVIMGLEGKGNRRIAQAFTPRGCRQGNGKCASTPPWSPGQRLIQKLSVGEPIQFQVTNQEERVLYLSIILIDPSEGLIVWFPNEFQRNSAANPEQFTRIEPKQTRLIPDPSQDDFVIVTEKTGLGEVLVIASHKPLTQALLRLRNLSRGPIRGDDSVNVVSDLLNDLSVSRSGIVPKQRIQTSEIAAFSLQFEVISN</sequence>
<evidence type="ECO:0000313" key="3">
    <source>
        <dbReference type="EMBL" id="NER30365.1"/>
    </source>
</evidence>
<dbReference type="PIRSF" id="PIRSF007398">
    <property type="entry name" value="Sll0148_caspase"/>
    <property type="match status" value="1"/>
</dbReference>
<comment type="caution">
    <text evidence="3">The sequence shown here is derived from an EMBL/GenBank/DDBJ whole genome shotgun (WGS) entry which is preliminary data.</text>
</comment>
<dbReference type="GO" id="GO:0006508">
    <property type="term" value="P:proteolysis"/>
    <property type="evidence" value="ECO:0007669"/>
    <property type="project" value="InterPro"/>
</dbReference>
<dbReference type="EMBL" id="JAAHFQ010000538">
    <property type="protein sequence ID" value="NER30365.1"/>
    <property type="molecule type" value="Genomic_DNA"/>
</dbReference>
<dbReference type="PANTHER" id="PTHR48104">
    <property type="entry name" value="METACASPASE-4"/>
    <property type="match status" value="1"/>
</dbReference>
<dbReference type="Pfam" id="PF14326">
    <property type="entry name" value="DUF4384"/>
    <property type="match status" value="1"/>
</dbReference>
<accession>A0A6B3NHN7</accession>
<dbReference type="InterPro" id="IPR011600">
    <property type="entry name" value="Pept_C14_caspase"/>
</dbReference>
<evidence type="ECO:0000259" key="1">
    <source>
        <dbReference type="Pfam" id="PF00656"/>
    </source>
</evidence>
<reference evidence="3" key="1">
    <citation type="submission" date="2019-11" db="EMBL/GenBank/DDBJ databases">
        <title>Genomic insights into an expanded diversity of filamentous marine cyanobacteria reveals the extraordinary biosynthetic potential of Moorea and Okeania.</title>
        <authorList>
            <person name="Ferreira Leao T."/>
            <person name="Wang M."/>
            <person name="Moss N."/>
            <person name="Da Silva R."/>
            <person name="Sanders J."/>
            <person name="Nurk S."/>
            <person name="Gurevich A."/>
            <person name="Humphrey G."/>
            <person name="Reher R."/>
            <person name="Zhu Q."/>
            <person name="Belda-Ferre P."/>
            <person name="Glukhov E."/>
            <person name="Rex R."/>
            <person name="Dorrestein P.C."/>
            <person name="Knight R."/>
            <person name="Pevzner P."/>
            <person name="Gerwick W.H."/>
            <person name="Gerwick L."/>
        </authorList>
    </citation>
    <scope>NUCLEOTIDE SEQUENCE</scope>
    <source>
        <strain evidence="3">SIO1C4</strain>
    </source>
</reference>
<name>A0A6B3NHN7_9CYAN</name>
<gene>
    <name evidence="3" type="ORF">F6J89_22750</name>
</gene>
<organism evidence="3">
    <name type="scientific">Symploca sp. SIO1C4</name>
    <dbReference type="NCBI Taxonomy" id="2607765"/>
    <lineage>
        <taxon>Bacteria</taxon>
        <taxon>Bacillati</taxon>
        <taxon>Cyanobacteriota</taxon>
        <taxon>Cyanophyceae</taxon>
        <taxon>Coleofasciculales</taxon>
        <taxon>Coleofasciculaceae</taxon>
        <taxon>Symploca</taxon>
    </lineage>
</organism>
<proteinExistence type="predicted"/>
<protein>
    <submittedName>
        <fullName evidence="3">DUF4384 domain-containing protein</fullName>
    </submittedName>
</protein>
<dbReference type="AlphaFoldDB" id="A0A6B3NHN7"/>
<evidence type="ECO:0000259" key="2">
    <source>
        <dbReference type="Pfam" id="PF14326"/>
    </source>
</evidence>
<dbReference type="InterPro" id="IPR011189">
    <property type="entry name" value="UCP_caspase_lke"/>
</dbReference>
<feature type="domain" description="Peptidase C14 caspase" evidence="1">
    <location>
        <begin position="44"/>
        <end position="310"/>
    </location>
</feature>
<dbReference type="Gene3D" id="3.40.50.1460">
    <property type="match status" value="1"/>
</dbReference>
<dbReference type="InterPro" id="IPR006311">
    <property type="entry name" value="TAT_signal"/>
</dbReference>
<dbReference type="PANTHER" id="PTHR48104:SF30">
    <property type="entry name" value="METACASPASE-1"/>
    <property type="match status" value="1"/>
</dbReference>
<dbReference type="InterPro" id="IPR029030">
    <property type="entry name" value="Caspase-like_dom_sf"/>
</dbReference>
<dbReference type="InterPro" id="IPR050452">
    <property type="entry name" value="Metacaspase"/>
</dbReference>